<dbReference type="GO" id="GO:0006412">
    <property type="term" value="P:translation"/>
    <property type="evidence" value="ECO:0007669"/>
    <property type="project" value="InterPro"/>
</dbReference>
<gene>
    <name evidence="10" type="ORF">AW171_hschr2159</name>
</gene>
<dbReference type="GeneID" id="28721794"/>
<dbReference type="InterPro" id="IPR019927">
    <property type="entry name" value="Ribosomal_uL3_bac/org-type"/>
</dbReference>
<dbReference type="EMBL" id="CP014242">
    <property type="protein sequence ID" value="AMD18649.1"/>
    <property type="molecule type" value="Genomic_DNA"/>
</dbReference>
<organism evidence="10 11">
    <name type="scientific">Eremothecium sinecaudum</name>
    <dbReference type="NCBI Taxonomy" id="45286"/>
    <lineage>
        <taxon>Eukaryota</taxon>
        <taxon>Fungi</taxon>
        <taxon>Dikarya</taxon>
        <taxon>Ascomycota</taxon>
        <taxon>Saccharomycotina</taxon>
        <taxon>Saccharomycetes</taxon>
        <taxon>Saccharomycetales</taxon>
        <taxon>Saccharomycetaceae</taxon>
        <taxon>Eremothecium</taxon>
    </lineage>
</organism>
<evidence type="ECO:0000313" key="10">
    <source>
        <dbReference type="EMBL" id="AMD18649.1"/>
    </source>
</evidence>
<keyword evidence="5" id="KW-0496">Mitochondrion</keyword>
<evidence type="ECO:0000313" key="11">
    <source>
        <dbReference type="Proteomes" id="UP000243052"/>
    </source>
</evidence>
<dbReference type="InterPro" id="IPR000597">
    <property type="entry name" value="Ribosomal_uL3"/>
</dbReference>
<name>A0A120K0S7_9SACH</name>
<dbReference type="SUPFAM" id="SSF50447">
    <property type="entry name" value="Translation proteins"/>
    <property type="match status" value="1"/>
</dbReference>
<reference evidence="10 11" key="1">
    <citation type="submission" date="2016-01" db="EMBL/GenBank/DDBJ databases">
        <title>Genome sequence of the yeast Holleya sinecauda.</title>
        <authorList>
            <person name="Dietrich F.S."/>
        </authorList>
    </citation>
    <scope>NUCLEOTIDE SEQUENCE [LARGE SCALE GENOMIC DNA]</scope>
    <source>
        <strain evidence="10 11">ATCC 58844</strain>
    </source>
</reference>
<dbReference type="InterPro" id="IPR009000">
    <property type="entry name" value="Transl_B-barrel_sf"/>
</dbReference>
<dbReference type="FunFam" id="2.40.30.10:FF:000004">
    <property type="entry name" value="50S ribosomal protein L3"/>
    <property type="match status" value="1"/>
</dbReference>
<protein>
    <recommendedName>
        <fullName evidence="7">Large ribosomal subunit protein uL3m</fullName>
    </recommendedName>
</protein>
<evidence type="ECO:0000256" key="4">
    <source>
        <dbReference type="ARBA" id="ARBA00022980"/>
    </source>
</evidence>
<dbReference type="Gene3D" id="3.30.160.810">
    <property type="match status" value="1"/>
</dbReference>
<keyword evidence="3" id="KW-0809">Transit peptide</keyword>
<dbReference type="PANTHER" id="PTHR11229:SF8">
    <property type="entry name" value="LARGE RIBOSOMAL SUBUNIT PROTEIN UL3M"/>
    <property type="match status" value="1"/>
</dbReference>
<dbReference type="RefSeq" id="XP_017985645.1">
    <property type="nucleotide sequence ID" value="XM_018130259.1"/>
</dbReference>
<dbReference type="FunFam" id="3.30.160.810:FF:000001">
    <property type="entry name" value="50S ribosomal protein L3"/>
    <property type="match status" value="1"/>
</dbReference>
<dbReference type="GO" id="GO:0005762">
    <property type="term" value="C:mitochondrial large ribosomal subunit"/>
    <property type="evidence" value="ECO:0007669"/>
    <property type="project" value="TreeGrafter"/>
</dbReference>
<dbReference type="AlphaFoldDB" id="A0A120K0S7"/>
<dbReference type="STRING" id="45286.A0A120K0S7"/>
<comment type="similarity">
    <text evidence="2 8">Belongs to the universal ribosomal protein uL3 family.</text>
</comment>
<proteinExistence type="inferred from homology"/>
<comment type="subcellular location">
    <subcellularLocation>
        <location evidence="1">Mitochondrion</location>
    </subcellularLocation>
</comment>
<keyword evidence="6 8" id="KW-0687">Ribonucleoprotein</keyword>
<dbReference type="PROSITE" id="PS00474">
    <property type="entry name" value="RIBOSOMAL_L3"/>
    <property type="match status" value="1"/>
</dbReference>
<dbReference type="Pfam" id="PF00297">
    <property type="entry name" value="Ribosomal_L3"/>
    <property type="match status" value="1"/>
</dbReference>
<keyword evidence="4 8" id="KW-0689">Ribosomal protein</keyword>
<evidence type="ECO:0000256" key="8">
    <source>
        <dbReference type="RuleBase" id="RU003905"/>
    </source>
</evidence>
<dbReference type="OrthoDB" id="274683at2759"/>
<evidence type="ECO:0000256" key="7">
    <source>
        <dbReference type="ARBA" id="ARBA00035209"/>
    </source>
</evidence>
<dbReference type="NCBIfam" id="TIGR03625">
    <property type="entry name" value="L3_bact"/>
    <property type="match status" value="1"/>
</dbReference>
<accession>A0A120K0S7</accession>
<evidence type="ECO:0000256" key="5">
    <source>
        <dbReference type="ARBA" id="ARBA00023128"/>
    </source>
</evidence>
<dbReference type="Gene3D" id="2.40.30.10">
    <property type="entry name" value="Translation factors"/>
    <property type="match status" value="1"/>
</dbReference>
<dbReference type="PANTHER" id="PTHR11229">
    <property type="entry name" value="50S RIBOSOMAL PROTEIN L3"/>
    <property type="match status" value="1"/>
</dbReference>
<evidence type="ECO:0000256" key="9">
    <source>
        <dbReference type="SAM" id="MobiDB-lite"/>
    </source>
</evidence>
<dbReference type="Proteomes" id="UP000243052">
    <property type="component" value="Chromosome ii"/>
</dbReference>
<evidence type="ECO:0000256" key="1">
    <source>
        <dbReference type="ARBA" id="ARBA00004173"/>
    </source>
</evidence>
<feature type="region of interest" description="Disordered" evidence="9">
    <location>
        <begin position="185"/>
        <end position="205"/>
    </location>
</feature>
<sequence>MLLNILKAQLRFSSTRPKLIAPSVVETIPQIARVPDHTPEKANLRKLLPHRCGAIIQKLGMISHYCLDTGDRFAATVLQLDNVEVIGHRTVAEHGYSAYQVGYGNKKPSLVTRQQLGHFASKGVNPKAKVAEIRVKNETNMLPIRTLIKPSFFKVGQFIDLRAVSKGKGFAGVMKRHGFKGLKATHGVSRAHRKGGSYGQNQTPGRILPGKKMPGHMGVQQVTVQNLKVLKVDDENGVIVVKGCVPGPKGSYAKIFDARKKDPVTD</sequence>
<dbReference type="GO" id="GO:0003735">
    <property type="term" value="F:structural constituent of ribosome"/>
    <property type="evidence" value="ECO:0007669"/>
    <property type="project" value="InterPro"/>
</dbReference>
<keyword evidence="11" id="KW-1185">Reference proteome</keyword>
<evidence type="ECO:0000256" key="6">
    <source>
        <dbReference type="ARBA" id="ARBA00023274"/>
    </source>
</evidence>
<evidence type="ECO:0000256" key="3">
    <source>
        <dbReference type="ARBA" id="ARBA00022946"/>
    </source>
</evidence>
<evidence type="ECO:0000256" key="2">
    <source>
        <dbReference type="ARBA" id="ARBA00006540"/>
    </source>
</evidence>
<dbReference type="InterPro" id="IPR019926">
    <property type="entry name" value="Ribosomal_uL3_CS"/>
</dbReference>